<reference evidence="1 2" key="1">
    <citation type="submission" date="2021-06" db="EMBL/GenBank/DDBJ databases">
        <authorList>
            <person name="Lee D.H."/>
        </authorList>
    </citation>
    <scope>NUCLEOTIDE SEQUENCE [LARGE SCALE GENOMIC DNA]</scope>
    <source>
        <strain evidence="1 2">MMS21-HV4-11</strain>
    </source>
</reference>
<sequence>MTADTYLFERQQMVDIQVRTASHDDIDFIAKLSPPGDEGLASQARITIEEASTAEHSAVFIAVNGDGQRRGYVHLYPEREDSGEEPHPYVLRIASVFQAESNVFSSLFGGAEAWLRKQRGRLVFIEILAQDESGTMFEAGTITPPRRS</sequence>
<accession>A0ABS6ICU1</accession>
<evidence type="ECO:0000313" key="1">
    <source>
        <dbReference type="EMBL" id="MBU8872424.1"/>
    </source>
</evidence>
<evidence type="ECO:0008006" key="3">
    <source>
        <dbReference type="Google" id="ProtNLM"/>
    </source>
</evidence>
<dbReference type="EMBL" id="JAHOPB010000001">
    <property type="protein sequence ID" value="MBU8872424.1"/>
    <property type="molecule type" value="Genomic_DNA"/>
</dbReference>
<name>A0ABS6ICU1_9HYPH</name>
<gene>
    <name evidence="1" type="ORF">KQ910_01555</name>
</gene>
<organism evidence="1 2">
    <name type="scientific">Reyranella humidisoli</name>
    <dbReference type="NCBI Taxonomy" id="2849149"/>
    <lineage>
        <taxon>Bacteria</taxon>
        <taxon>Pseudomonadati</taxon>
        <taxon>Pseudomonadota</taxon>
        <taxon>Alphaproteobacteria</taxon>
        <taxon>Hyphomicrobiales</taxon>
        <taxon>Reyranellaceae</taxon>
        <taxon>Reyranella</taxon>
    </lineage>
</organism>
<evidence type="ECO:0000313" key="2">
    <source>
        <dbReference type="Proteomes" id="UP000727907"/>
    </source>
</evidence>
<dbReference type="RefSeq" id="WP_216956430.1">
    <property type="nucleotide sequence ID" value="NZ_JAHOPB010000001.1"/>
</dbReference>
<keyword evidence="2" id="KW-1185">Reference proteome</keyword>
<protein>
    <recommendedName>
        <fullName evidence="3">N-acetyltransferase domain-containing protein</fullName>
    </recommendedName>
</protein>
<comment type="caution">
    <text evidence="1">The sequence shown here is derived from an EMBL/GenBank/DDBJ whole genome shotgun (WGS) entry which is preliminary data.</text>
</comment>
<proteinExistence type="predicted"/>
<dbReference type="Proteomes" id="UP000727907">
    <property type="component" value="Unassembled WGS sequence"/>
</dbReference>